<dbReference type="InterPro" id="IPR038729">
    <property type="entry name" value="Rad50/SbcC_AAA"/>
</dbReference>
<dbReference type="EMBL" id="JACCAB010000001">
    <property type="protein sequence ID" value="NYG08546.1"/>
    <property type="molecule type" value="Genomic_DNA"/>
</dbReference>
<dbReference type="AlphaFoldDB" id="A0A852WTG8"/>
<dbReference type="InterPro" id="IPR027417">
    <property type="entry name" value="P-loop_NTPase"/>
</dbReference>
<dbReference type="Pfam" id="PF13476">
    <property type="entry name" value="AAA_23"/>
    <property type="match status" value="1"/>
</dbReference>
<keyword evidence="5" id="KW-0269">Exonuclease</keyword>
<sequence length="1025" mass="108589">MRLHRLQATAFGPFATKVEVDLDAVSAGGLFLIRGATGAGKTSLLDAVAFALYADVPGARSKKQLHSDHADRGVVPSVTLEFTAGGRRLKIERSPEFRRPKSRGKGETTVQAKAVLWERRGTDWVALSTRHDEIADVVKDVLGMGLEQFSKVVLLPQGDFAAFLRATPEERRSLLERLFDVSSFAGIEDWFAVQRKDSAAAVAEHRAALNADLAVLADVLADAPAIEAGAQHWSELPVDQLPAALEAARQALDEASTARLAAVDATRLADETAATAHAVASETVARRSRGLAARATLAALAAEAELRDAHTARIQLAERAATVAGDLKALDRVTSALESARRGVEATRPDVARWALEGRGAEAVQQVVERLEAGTLVLSTAQRAQLALHERARALTGLERDLTTTTERVEQSTRAEAAARAELVEATSTLAAAEQGAARLEGATARLERARALLLARLSLDEALARHRTCQAQLAEHRSTAQDLRDVYQDRRQARLDAMAGELASRLERGQPCPVCGASEHPHLASSTDLVTADQVSEAEDQWQRAAAQVAQTERTEAAIAATVVQLREQLADESGDQAHLEAAVALARQELDDASALAQSVEGARTRVATLAESVDAIATTLSDDRQRCSTLTSRIADATAELEAVRAALTEALDEHAAHCPCAEAGDRHSSDTSALLDPEALTATGTHHARAVTAATTHAAAVEELHRAERDADGVASATDESFRAAGFSSADEARAGRLPEVEVVRLREAVAAYDEAALVARTTLADPEVGKALESAEVDIAALAVAREAAHSAHTAAVAADTLVRRTIAGLDRVRGSISDLCGRIVKAEAHHQVIRELADTVAGTSASNELRMRLSAFVLAARLEKVATLANERLAHMGEGRYQLRHTDGLAARGARSGLGLEVLDLWTGQARATTSLSGGESFMASLALALGLADAVREEAGGFDLQTLFVDEGFGTLDDESLEQVMAVLDDLREGGRAVGVVSHVAELRTRITSQVVVRKTERGSSVQVTSTDEAAPAA</sequence>
<dbReference type="PANTHER" id="PTHR32114:SF2">
    <property type="entry name" value="ABC TRANSPORTER ABCH.3"/>
    <property type="match status" value="1"/>
</dbReference>
<evidence type="ECO:0000256" key="1">
    <source>
        <dbReference type="ARBA" id="ARBA00006930"/>
    </source>
</evidence>
<reference evidence="5 6" key="1">
    <citation type="submission" date="2020-07" db="EMBL/GenBank/DDBJ databases">
        <title>Sequencing the genomes of 1000 actinobacteria strains.</title>
        <authorList>
            <person name="Klenk H.-P."/>
        </authorList>
    </citation>
    <scope>NUCLEOTIDE SEQUENCE [LARGE SCALE GENOMIC DNA]</scope>
    <source>
        <strain evidence="5 6">DSM 23987</strain>
    </source>
</reference>
<accession>A0A852WTG8</accession>
<dbReference type="GO" id="GO:0016887">
    <property type="term" value="F:ATP hydrolysis activity"/>
    <property type="evidence" value="ECO:0007669"/>
    <property type="project" value="InterPro"/>
</dbReference>
<evidence type="ECO:0000256" key="2">
    <source>
        <dbReference type="ARBA" id="ARBA00011322"/>
    </source>
</evidence>
<evidence type="ECO:0000313" key="5">
    <source>
        <dbReference type="EMBL" id="NYG08546.1"/>
    </source>
</evidence>
<dbReference type="Proteomes" id="UP000573599">
    <property type="component" value="Unassembled WGS sequence"/>
</dbReference>
<evidence type="ECO:0000313" key="6">
    <source>
        <dbReference type="Proteomes" id="UP000573599"/>
    </source>
</evidence>
<evidence type="ECO:0000256" key="3">
    <source>
        <dbReference type="ARBA" id="ARBA00013368"/>
    </source>
</evidence>
<comment type="similarity">
    <text evidence="1">Belongs to the SMC family. SbcC subfamily.</text>
</comment>
<comment type="subunit">
    <text evidence="2">Heterodimer of SbcC and SbcD.</text>
</comment>
<dbReference type="RefSeq" id="WP_179423051.1">
    <property type="nucleotide sequence ID" value="NZ_JACCAB010000001.1"/>
</dbReference>
<name>A0A852WTG8_9MICO</name>
<protein>
    <recommendedName>
        <fullName evidence="3">Nuclease SbcCD subunit C</fullName>
    </recommendedName>
</protein>
<evidence type="ECO:0000259" key="4">
    <source>
        <dbReference type="Pfam" id="PF13476"/>
    </source>
</evidence>
<proteinExistence type="inferred from homology"/>
<gene>
    <name evidence="5" type="ORF">BJ986_003033</name>
</gene>
<dbReference type="GO" id="GO:0006302">
    <property type="term" value="P:double-strand break repair"/>
    <property type="evidence" value="ECO:0007669"/>
    <property type="project" value="InterPro"/>
</dbReference>
<keyword evidence="5" id="KW-0378">Hydrolase</keyword>
<dbReference type="SUPFAM" id="SSF52540">
    <property type="entry name" value="P-loop containing nucleoside triphosphate hydrolases"/>
    <property type="match status" value="1"/>
</dbReference>
<dbReference type="GO" id="GO:0004527">
    <property type="term" value="F:exonuclease activity"/>
    <property type="evidence" value="ECO:0007669"/>
    <property type="project" value="UniProtKB-KW"/>
</dbReference>
<feature type="domain" description="Rad50/SbcC-type AAA" evidence="4">
    <location>
        <begin position="6"/>
        <end position="180"/>
    </location>
</feature>
<organism evidence="5 6">
    <name type="scientific">Pedococcus badiiscoriae</name>
    <dbReference type="NCBI Taxonomy" id="642776"/>
    <lineage>
        <taxon>Bacteria</taxon>
        <taxon>Bacillati</taxon>
        <taxon>Actinomycetota</taxon>
        <taxon>Actinomycetes</taxon>
        <taxon>Micrococcales</taxon>
        <taxon>Intrasporangiaceae</taxon>
        <taxon>Pedococcus</taxon>
    </lineage>
</organism>
<keyword evidence="6" id="KW-1185">Reference proteome</keyword>
<dbReference type="Pfam" id="PF13558">
    <property type="entry name" value="SbcC_Walker_B"/>
    <property type="match status" value="1"/>
</dbReference>
<dbReference type="Gene3D" id="3.40.50.300">
    <property type="entry name" value="P-loop containing nucleotide triphosphate hydrolases"/>
    <property type="match status" value="2"/>
</dbReference>
<comment type="caution">
    <text evidence="5">The sequence shown here is derived from an EMBL/GenBank/DDBJ whole genome shotgun (WGS) entry which is preliminary data.</text>
</comment>
<dbReference type="PANTHER" id="PTHR32114">
    <property type="entry name" value="ABC TRANSPORTER ABCH.3"/>
    <property type="match status" value="1"/>
</dbReference>
<keyword evidence="5" id="KW-0540">Nuclease</keyword>